<dbReference type="Proteomes" id="UP000191901">
    <property type="component" value="Chromosome"/>
</dbReference>
<proteinExistence type="predicted"/>
<dbReference type="InterPro" id="IPR014990">
    <property type="entry name" value="DUF1838"/>
</dbReference>
<evidence type="ECO:0000313" key="2">
    <source>
        <dbReference type="Proteomes" id="UP000191901"/>
    </source>
</evidence>
<organism evidence="1 2">
    <name type="scientific">Halomicronema hongdechloris C2206</name>
    <dbReference type="NCBI Taxonomy" id="1641165"/>
    <lineage>
        <taxon>Bacteria</taxon>
        <taxon>Bacillati</taxon>
        <taxon>Cyanobacteriota</taxon>
        <taxon>Cyanophyceae</taxon>
        <taxon>Nodosilineales</taxon>
        <taxon>Nodosilineaceae</taxon>
        <taxon>Halomicronema</taxon>
    </lineage>
</organism>
<dbReference type="KEGG" id="hhg:XM38_024090"/>
<accession>A0A1Z3HMU1</accession>
<dbReference type="STRING" id="1641165.XM38_22805"/>
<dbReference type="EMBL" id="CP021983">
    <property type="protein sequence ID" value="ASC71457.1"/>
    <property type="molecule type" value="Genomic_DNA"/>
</dbReference>
<dbReference type="Pfam" id="PF08894">
    <property type="entry name" value="DUF1838"/>
    <property type="match status" value="1"/>
</dbReference>
<dbReference type="AlphaFoldDB" id="A0A1Z3HMU1"/>
<gene>
    <name evidence="1" type="ORF">XM38_024090</name>
</gene>
<protein>
    <recommendedName>
        <fullName evidence="3">DUF1838 domain-containing protein</fullName>
    </recommendedName>
</protein>
<evidence type="ECO:0000313" key="1">
    <source>
        <dbReference type="EMBL" id="ASC71457.1"/>
    </source>
</evidence>
<sequence length="302" mass="34438">MTQPLPSTFLTMALGMGLMIVSLGCPGAEARSLDLSRPEDTLQAFRKLLCSVEDGRTVYYGWVGQVYSRVPGERDRHLFNVQGVSTRACVSLTSETGSPGFRQVSREVMLYLDPETDAVLEHWDNPWTGERNRVMAVANDPVNSSPFWAETTGQRLQFQWLGETDTLFLSVVIPLFYPNPLGSDYQDYVGGYYHAMELFNFAVDRSDLLGSDREEVSQVALSWSRISPWLPWMEMGGRPGEMVFQAASTRLEDWRQLPQPLRTQMETEFALYQEPPPLDDDRPNETTWTNFRHYLEALPTME</sequence>
<name>A0A1Z3HMU1_9CYAN</name>
<keyword evidence="2" id="KW-1185">Reference proteome</keyword>
<reference evidence="1 2" key="1">
    <citation type="journal article" date="2016" name="Biochim. Biophys. Acta">
        <title>Characterization of red-shifted phycobilisomes isolated from the chlorophyll f-containing cyanobacterium Halomicronema hongdechloris.</title>
        <authorList>
            <person name="Li Y."/>
            <person name="Lin Y."/>
            <person name="Garvey C.J."/>
            <person name="Birch D."/>
            <person name="Corkery R.W."/>
            <person name="Loughlin P.C."/>
            <person name="Scheer H."/>
            <person name="Willows R.D."/>
            <person name="Chen M."/>
        </authorList>
    </citation>
    <scope>NUCLEOTIDE SEQUENCE [LARGE SCALE GENOMIC DNA]</scope>
    <source>
        <strain evidence="1 2">C2206</strain>
    </source>
</reference>
<evidence type="ECO:0008006" key="3">
    <source>
        <dbReference type="Google" id="ProtNLM"/>
    </source>
</evidence>